<gene>
    <name evidence="2" type="ORF">AKO1_008400</name>
</gene>
<name>A0AAW2YNI7_9EUKA</name>
<reference evidence="2 3" key="1">
    <citation type="submission" date="2024-03" db="EMBL/GenBank/DDBJ databases">
        <title>The Acrasis kona genome and developmental transcriptomes reveal deep origins of eukaryotic multicellular pathways.</title>
        <authorList>
            <person name="Sheikh S."/>
            <person name="Fu C.-J."/>
            <person name="Brown M.W."/>
            <person name="Baldauf S.L."/>
        </authorList>
    </citation>
    <scope>NUCLEOTIDE SEQUENCE [LARGE SCALE GENOMIC DNA]</scope>
    <source>
        <strain evidence="2 3">ATCC MYA-3509</strain>
    </source>
</reference>
<proteinExistence type="predicted"/>
<sequence>MNNNAEHFSMGPKGSSSFGMGPQQGYQQPSYGYQQQGGMSMGPQGYSGHMNNDAEHFHMGPKPCCSCTIL</sequence>
<organism evidence="2 3">
    <name type="scientific">Acrasis kona</name>
    <dbReference type="NCBI Taxonomy" id="1008807"/>
    <lineage>
        <taxon>Eukaryota</taxon>
        <taxon>Discoba</taxon>
        <taxon>Heterolobosea</taxon>
        <taxon>Tetramitia</taxon>
        <taxon>Eutetramitia</taxon>
        <taxon>Acrasidae</taxon>
        <taxon>Acrasis</taxon>
    </lineage>
</organism>
<accession>A0AAW2YNI7</accession>
<dbReference type="EMBL" id="JAOPGA020000444">
    <property type="protein sequence ID" value="KAL0478614.1"/>
    <property type="molecule type" value="Genomic_DNA"/>
</dbReference>
<feature type="compositionally biased region" description="Low complexity" evidence="1">
    <location>
        <begin position="19"/>
        <end position="47"/>
    </location>
</feature>
<evidence type="ECO:0000313" key="3">
    <source>
        <dbReference type="Proteomes" id="UP001431209"/>
    </source>
</evidence>
<comment type="caution">
    <text evidence="2">The sequence shown here is derived from an EMBL/GenBank/DDBJ whole genome shotgun (WGS) entry which is preliminary data.</text>
</comment>
<keyword evidence="3" id="KW-1185">Reference proteome</keyword>
<evidence type="ECO:0000313" key="2">
    <source>
        <dbReference type="EMBL" id="KAL0478614.1"/>
    </source>
</evidence>
<dbReference type="AlphaFoldDB" id="A0AAW2YNI7"/>
<feature type="region of interest" description="Disordered" evidence="1">
    <location>
        <begin position="1"/>
        <end position="47"/>
    </location>
</feature>
<protein>
    <submittedName>
        <fullName evidence="2">WD-40 repeat-containing protein</fullName>
    </submittedName>
</protein>
<dbReference type="Proteomes" id="UP001431209">
    <property type="component" value="Unassembled WGS sequence"/>
</dbReference>
<evidence type="ECO:0000256" key="1">
    <source>
        <dbReference type="SAM" id="MobiDB-lite"/>
    </source>
</evidence>